<dbReference type="InterPro" id="IPR002126">
    <property type="entry name" value="Cadherin-like_dom"/>
</dbReference>
<keyword evidence="10" id="KW-0325">Glycoprotein</keyword>
<dbReference type="FunFam" id="2.60.40.60:FF:000025">
    <property type="entry name" value="Calsyntenin 1"/>
    <property type="match status" value="1"/>
</dbReference>
<evidence type="ECO:0000313" key="19">
    <source>
        <dbReference type="EMBL" id="CAB3362444.1"/>
    </source>
</evidence>
<evidence type="ECO:0000256" key="11">
    <source>
        <dbReference type="ARBA" id="ARBA00023257"/>
    </source>
</evidence>
<dbReference type="OrthoDB" id="10012272at2759"/>
<evidence type="ECO:0000256" key="15">
    <source>
        <dbReference type="SAM" id="MobiDB-lite"/>
    </source>
</evidence>
<keyword evidence="4" id="KW-0677">Repeat</keyword>
<comment type="similarity">
    <text evidence="13">Belongs to the calsyntenin family.</text>
</comment>
<reference evidence="19 20" key="1">
    <citation type="submission" date="2020-04" db="EMBL/GenBank/DDBJ databases">
        <authorList>
            <person name="Alioto T."/>
            <person name="Alioto T."/>
            <person name="Gomez Garrido J."/>
        </authorList>
    </citation>
    <scope>NUCLEOTIDE SEQUENCE [LARGE SCALE GENOMIC DNA]</scope>
</reference>
<evidence type="ECO:0000256" key="10">
    <source>
        <dbReference type="ARBA" id="ARBA00023180"/>
    </source>
</evidence>
<feature type="domain" description="Cadherin" evidence="18">
    <location>
        <begin position="140"/>
        <end position="245"/>
    </location>
</feature>
<dbReference type="EMBL" id="CADEPI010000009">
    <property type="protein sequence ID" value="CAB3362444.1"/>
    <property type="molecule type" value="Genomic_DNA"/>
</dbReference>
<dbReference type="Proteomes" id="UP000494165">
    <property type="component" value="Unassembled WGS sequence"/>
</dbReference>
<dbReference type="AlphaFoldDB" id="A0A8S1C3G8"/>
<dbReference type="SMART" id="SM00112">
    <property type="entry name" value="CA"/>
    <property type="match status" value="2"/>
</dbReference>
<dbReference type="GO" id="GO:0009986">
    <property type="term" value="C:cell surface"/>
    <property type="evidence" value="ECO:0007669"/>
    <property type="project" value="TreeGrafter"/>
</dbReference>
<dbReference type="SUPFAM" id="SSF49899">
    <property type="entry name" value="Concanavalin A-like lectins/glucanases"/>
    <property type="match status" value="1"/>
</dbReference>
<keyword evidence="7 16" id="KW-1133">Transmembrane helix</keyword>
<evidence type="ECO:0000256" key="17">
    <source>
        <dbReference type="SAM" id="SignalP"/>
    </source>
</evidence>
<keyword evidence="3 17" id="KW-0732">Signal</keyword>
<feature type="signal peptide" evidence="17">
    <location>
        <begin position="1"/>
        <end position="20"/>
    </location>
</feature>
<evidence type="ECO:0000256" key="14">
    <source>
        <dbReference type="PROSITE-ProRule" id="PRU00043"/>
    </source>
</evidence>
<dbReference type="CDD" id="cd11304">
    <property type="entry name" value="Cadherin_repeat"/>
    <property type="match status" value="2"/>
</dbReference>
<evidence type="ECO:0000256" key="9">
    <source>
        <dbReference type="ARBA" id="ARBA00023136"/>
    </source>
</evidence>
<dbReference type="GO" id="GO:0005509">
    <property type="term" value="F:calcium ion binding"/>
    <property type="evidence" value="ECO:0007669"/>
    <property type="project" value="UniProtKB-UniRule"/>
</dbReference>
<dbReference type="PRINTS" id="PR00205">
    <property type="entry name" value="CADHERIN"/>
</dbReference>
<name>A0A8S1C3G8_9INSE</name>
<dbReference type="FunFam" id="2.60.40.60:FF:000285">
    <property type="entry name" value="Calsyntenin-1, isoform C"/>
    <property type="match status" value="1"/>
</dbReference>
<dbReference type="PROSITE" id="PS50268">
    <property type="entry name" value="CADHERIN_2"/>
    <property type="match status" value="2"/>
</dbReference>
<evidence type="ECO:0000256" key="4">
    <source>
        <dbReference type="ARBA" id="ARBA00022737"/>
    </source>
</evidence>
<feature type="compositionally biased region" description="Polar residues" evidence="15">
    <location>
        <begin position="908"/>
        <end position="918"/>
    </location>
</feature>
<dbReference type="InterPro" id="IPR015919">
    <property type="entry name" value="Cadherin-like_sf"/>
</dbReference>
<evidence type="ECO:0000256" key="13">
    <source>
        <dbReference type="ARBA" id="ARBA00035015"/>
    </source>
</evidence>
<keyword evidence="11" id="KW-0628">Postsynaptic cell membrane</keyword>
<proteinExistence type="inferred from homology"/>
<dbReference type="SUPFAM" id="SSF49313">
    <property type="entry name" value="Cadherin-like"/>
    <property type="match status" value="2"/>
</dbReference>
<keyword evidence="9 16" id="KW-0472">Membrane</keyword>
<feature type="domain" description="Cadherin" evidence="18">
    <location>
        <begin position="66"/>
        <end position="139"/>
    </location>
</feature>
<dbReference type="GO" id="GO:0051965">
    <property type="term" value="P:positive regulation of synapse assembly"/>
    <property type="evidence" value="ECO:0007669"/>
    <property type="project" value="TreeGrafter"/>
</dbReference>
<dbReference type="InterPro" id="IPR013320">
    <property type="entry name" value="ConA-like_dom_sf"/>
</dbReference>
<dbReference type="InterPro" id="IPR045588">
    <property type="entry name" value="CLSTN_C"/>
</dbReference>
<organism evidence="19 20">
    <name type="scientific">Cloeon dipterum</name>
    <dbReference type="NCBI Taxonomy" id="197152"/>
    <lineage>
        <taxon>Eukaryota</taxon>
        <taxon>Metazoa</taxon>
        <taxon>Ecdysozoa</taxon>
        <taxon>Arthropoda</taxon>
        <taxon>Hexapoda</taxon>
        <taxon>Insecta</taxon>
        <taxon>Pterygota</taxon>
        <taxon>Palaeoptera</taxon>
        <taxon>Ephemeroptera</taxon>
        <taxon>Pisciforma</taxon>
        <taxon>Baetidae</taxon>
        <taxon>Cloeon</taxon>
    </lineage>
</organism>
<evidence type="ECO:0000256" key="7">
    <source>
        <dbReference type="ARBA" id="ARBA00022989"/>
    </source>
</evidence>
<keyword evidence="1" id="KW-1003">Cell membrane</keyword>
<accession>A0A8S1C3G8</accession>
<comment type="caution">
    <text evidence="19">The sequence shown here is derived from an EMBL/GenBank/DDBJ whole genome shotgun (WGS) entry which is preliminary data.</text>
</comment>
<keyword evidence="8" id="KW-0770">Synapse</keyword>
<evidence type="ECO:0000256" key="2">
    <source>
        <dbReference type="ARBA" id="ARBA00022692"/>
    </source>
</evidence>
<feature type="chain" id="PRO_5035869499" description="Cadherin domain-containing protein" evidence="17">
    <location>
        <begin position="21"/>
        <end position="1097"/>
    </location>
</feature>
<evidence type="ECO:0000259" key="18">
    <source>
        <dbReference type="PROSITE" id="PS50268"/>
    </source>
</evidence>
<dbReference type="Gene3D" id="2.60.40.60">
    <property type="entry name" value="Cadherins"/>
    <property type="match status" value="2"/>
</dbReference>
<evidence type="ECO:0000256" key="8">
    <source>
        <dbReference type="ARBA" id="ARBA00023018"/>
    </source>
</evidence>
<feature type="compositionally biased region" description="Acidic residues" evidence="15">
    <location>
        <begin position="926"/>
        <end position="935"/>
    </location>
</feature>
<dbReference type="GO" id="GO:0045211">
    <property type="term" value="C:postsynaptic membrane"/>
    <property type="evidence" value="ECO:0007669"/>
    <property type="project" value="UniProtKB-SubCell"/>
</dbReference>
<feature type="transmembrane region" description="Helical" evidence="16">
    <location>
        <begin position="843"/>
        <end position="864"/>
    </location>
</feature>
<dbReference type="Gene3D" id="2.60.120.200">
    <property type="match status" value="1"/>
</dbReference>
<dbReference type="GO" id="GO:0007156">
    <property type="term" value="P:homophilic cell adhesion via plasma membrane adhesion molecules"/>
    <property type="evidence" value="ECO:0007669"/>
    <property type="project" value="InterPro"/>
</dbReference>
<evidence type="ECO:0000256" key="5">
    <source>
        <dbReference type="ARBA" id="ARBA00022837"/>
    </source>
</evidence>
<dbReference type="GO" id="GO:0050806">
    <property type="term" value="P:positive regulation of synaptic transmission"/>
    <property type="evidence" value="ECO:0007669"/>
    <property type="project" value="TreeGrafter"/>
</dbReference>
<dbReference type="PANTHER" id="PTHR14139:SF2">
    <property type="entry name" value="CALSYNTENIN-1"/>
    <property type="match status" value="1"/>
</dbReference>
<sequence length="1097" mass="122577">MLRRAQVLLVLWCTVVASLATSTPAAVPRLDLLSLESGYHGIVKENETLVEVTPRIRGVDAPICNFRIVNKHHGEAPFEIILKDQEKGEAELRAKKTLNCEKRKNYKFDIAAVSCSGEQSENATVHISVADINEYAPAFLEPSYVRQVDEGRLYEEVVRVEASDRDCTPKFGDVCKYEILTSDQPFIIDNEGVIRNTEPLDYERSHNHILTVVAYDCGMKQSVPVMVTIKVNRVCKLGWKGVPERIDYAPGTGREELFPDAELDLCDVPCNVRTVESRVSLQTSHIGKGCDRDTYSVQSQRKLCGASTESIDLLPNPGLGTEWTKNLPSDDGHESDQIFEFDGNTAAVVPNSVLEESLSRTFTVATWMKHKQSPDNDHHTKEHIICSADDHKMNRHHYALFVRNCRLILLLRRDFSEGDLNIFRPAEWRWKLPQVCDNEWHHYAVSVQFPDIQLFVDGQEFKSEKKNPEIIDDWPLHPTKGINTTFAVGACWQGSDGKMKHYFKGYLAGLSVLLHKNERPEVLACLHKCKESLEVPAMELLEPGMELLTNSDLTEMTIEGDNKTNLEVLLRKVGYINLREFPTPGRRNVHISTTITCERGRPVKVPAVESYVQVLQPQQPTIEVNGTGNVAREYEDFRLGVRVFTDVHITVTGDKDNNKEWKKGEPMTVIEKKLDSCTVSVYPPLNPDHETLTLPSNMMAQFGIVAKVSRDGVVVSGADMIYNYEQVLRQIQYTNKKPAYYLNRVFKLLCSELNGRFTSNEYVQTLTVIHPRSPNKPDATSDPLPEVTSQPVVKEVDSVVVEASVAPAHAKMDRHHAELKPAQTLNDIYLGDTQSVVATGSHAVTIIIVVCVGFLVFMIVLGVIRIRAAHHRSQQEETADTEMAWDDSALTITVNPMELADTHRPKTAANQAGPQVAQSGHVPNDSSDEDEDDDSKEQGPRVGQLDSIHLEVIRRTERLSQVTQMEVLIIAFLALAATSTAAPVEPEASVRVSFVSPPHSYSHGLDLMPAATQYLTADDSQLQNVQMIHSDPDPVPAVLSGAELDAFAASFMSNEPRFFHQFPHERSLLANVELRASQNLPPLRIGSIRPGSPFIRA</sequence>
<evidence type="ECO:0000313" key="20">
    <source>
        <dbReference type="Proteomes" id="UP000494165"/>
    </source>
</evidence>
<comment type="subcellular location">
    <subcellularLocation>
        <location evidence="12">Postsynaptic cell membrane</location>
        <topology evidence="12">Single-pass type I membrane protein</topology>
    </subcellularLocation>
</comment>
<evidence type="ECO:0000256" key="6">
    <source>
        <dbReference type="ARBA" id="ARBA00022889"/>
    </source>
</evidence>
<evidence type="ECO:0000256" key="1">
    <source>
        <dbReference type="ARBA" id="ARBA00022475"/>
    </source>
</evidence>
<evidence type="ECO:0000256" key="12">
    <source>
        <dbReference type="ARBA" id="ARBA00035006"/>
    </source>
</evidence>
<dbReference type="Pfam" id="PF00028">
    <property type="entry name" value="Cadherin"/>
    <property type="match status" value="1"/>
</dbReference>
<dbReference type="FunFam" id="2.60.120.200:FF:000249">
    <property type="entry name" value="Calsyntenin-1, isoform C"/>
    <property type="match status" value="1"/>
</dbReference>
<keyword evidence="20" id="KW-1185">Reference proteome</keyword>
<feature type="region of interest" description="Disordered" evidence="15">
    <location>
        <begin position="905"/>
        <end position="944"/>
    </location>
</feature>
<evidence type="ECO:0000256" key="16">
    <source>
        <dbReference type="SAM" id="Phobius"/>
    </source>
</evidence>
<protein>
    <recommendedName>
        <fullName evidence="18">Cadherin domain-containing protein</fullName>
    </recommendedName>
</protein>
<gene>
    <name evidence="19" type="ORF">CLODIP_2_CD14328</name>
</gene>
<dbReference type="Pfam" id="PF19699">
    <property type="entry name" value="CLSTN_C"/>
    <property type="match status" value="1"/>
</dbReference>
<keyword evidence="5 14" id="KW-0106">Calcium</keyword>
<keyword evidence="6" id="KW-0130">Cell adhesion</keyword>
<evidence type="ECO:0000256" key="3">
    <source>
        <dbReference type="ARBA" id="ARBA00022729"/>
    </source>
</evidence>
<dbReference type="PANTHER" id="PTHR14139">
    <property type="entry name" value="CALSYNTENIN"/>
    <property type="match status" value="1"/>
</dbReference>
<keyword evidence="2 16" id="KW-0812">Transmembrane</keyword>